<organism evidence="3 4">
    <name type="scientific">Chionoecetes opilio</name>
    <name type="common">Atlantic snow crab</name>
    <name type="synonym">Cancer opilio</name>
    <dbReference type="NCBI Taxonomy" id="41210"/>
    <lineage>
        <taxon>Eukaryota</taxon>
        <taxon>Metazoa</taxon>
        <taxon>Ecdysozoa</taxon>
        <taxon>Arthropoda</taxon>
        <taxon>Crustacea</taxon>
        <taxon>Multicrustacea</taxon>
        <taxon>Malacostraca</taxon>
        <taxon>Eumalacostraca</taxon>
        <taxon>Eucarida</taxon>
        <taxon>Decapoda</taxon>
        <taxon>Pleocyemata</taxon>
        <taxon>Brachyura</taxon>
        <taxon>Eubrachyura</taxon>
        <taxon>Majoidea</taxon>
        <taxon>Majidae</taxon>
        <taxon>Chionoecetes</taxon>
    </lineage>
</organism>
<dbReference type="EMBL" id="JACEEZ010002284">
    <property type="protein sequence ID" value="KAG0728356.1"/>
    <property type="molecule type" value="Genomic_DNA"/>
</dbReference>
<reference evidence="3" key="1">
    <citation type="submission" date="2020-07" db="EMBL/GenBank/DDBJ databases">
        <title>The High-quality genome of the commercially important snow crab, Chionoecetes opilio.</title>
        <authorList>
            <person name="Jeong J.-H."/>
            <person name="Ryu S."/>
        </authorList>
    </citation>
    <scope>NUCLEOTIDE SEQUENCE</scope>
    <source>
        <strain evidence="3">MADBK_172401_WGS</strain>
        <tissue evidence="3">Digestive gland</tissue>
    </source>
</reference>
<dbReference type="InterPro" id="IPR033760">
    <property type="entry name" value="Integrin_beta_N"/>
</dbReference>
<feature type="signal peptide" evidence="1">
    <location>
        <begin position="1"/>
        <end position="21"/>
    </location>
</feature>
<proteinExistence type="predicted"/>
<dbReference type="SUPFAM" id="SSF103575">
    <property type="entry name" value="Plexin repeat"/>
    <property type="match status" value="1"/>
</dbReference>
<keyword evidence="1" id="KW-0732">Signal</keyword>
<comment type="caution">
    <text evidence="3">The sequence shown here is derived from an EMBL/GenBank/DDBJ whole genome shotgun (WGS) entry which is preliminary data.</text>
</comment>
<name>A0A8J5D1I7_CHIOP</name>
<gene>
    <name evidence="3" type="ORF">GWK47_032629</name>
</gene>
<evidence type="ECO:0000259" key="2">
    <source>
        <dbReference type="Pfam" id="PF17205"/>
    </source>
</evidence>
<dbReference type="PROSITE" id="PS51257">
    <property type="entry name" value="PROKAR_LIPOPROTEIN"/>
    <property type="match status" value="1"/>
</dbReference>
<evidence type="ECO:0000256" key="1">
    <source>
        <dbReference type="SAM" id="SignalP"/>
    </source>
</evidence>
<evidence type="ECO:0000313" key="3">
    <source>
        <dbReference type="EMBL" id="KAG0728356.1"/>
    </source>
</evidence>
<evidence type="ECO:0000313" key="4">
    <source>
        <dbReference type="Proteomes" id="UP000770661"/>
    </source>
</evidence>
<dbReference type="Pfam" id="PF17205">
    <property type="entry name" value="PSI_integrin"/>
    <property type="match status" value="1"/>
</dbReference>
<feature type="chain" id="PRO_5035215053" description="Integrin beta N-terminal domain-containing protein" evidence="1">
    <location>
        <begin position="22"/>
        <end position="145"/>
    </location>
</feature>
<dbReference type="Proteomes" id="UP000770661">
    <property type="component" value="Unassembled WGS sequence"/>
</dbReference>
<protein>
    <recommendedName>
        <fullName evidence="2">Integrin beta N-terminal domain-containing protein</fullName>
    </recommendedName>
</protein>
<dbReference type="AlphaFoldDB" id="A0A8J5D1I7"/>
<keyword evidence="4" id="KW-1185">Reference proteome</keyword>
<sequence>MTRVAVWLVVAVAAACGVALAASGCSGKTSCSGCIQTPNCMWCGRSGNFTGLDGKSLSRCIQRTDDVSLEWREVCGTDDVYEPANFFEMLINNELTQAGVLAGSGGQGGAAGGAGFSGETVVQIKPQHVGMRLRASELLQHFFVS</sequence>
<feature type="domain" description="Integrin beta N-terminal" evidence="2">
    <location>
        <begin position="25"/>
        <end position="63"/>
    </location>
</feature>
<accession>A0A8J5D1I7</accession>